<gene>
    <name evidence="3" type="ORF">GCM10009823_32910</name>
</gene>
<keyword evidence="2" id="KW-0472">Membrane</keyword>
<feature type="transmembrane region" description="Helical" evidence="2">
    <location>
        <begin position="86"/>
        <end position="105"/>
    </location>
</feature>
<reference evidence="3 4" key="1">
    <citation type="journal article" date="2019" name="Int. J. Syst. Evol. Microbiol.">
        <title>The Global Catalogue of Microorganisms (GCM) 10K type strain sequencing project: providing services to taxonomists for standard genome sequencing and annotation.</title>
        <authorList>
            <consortium name="The Broad Institute Genomics Platform"/>
            <consortium name="The Broad Institute Genome Sequencing Center for Infectious Disease"/>
            <person name="Wu L."/>
            <person name="Ma J."/>
        </authorList>
    </citation>
    <scope>NUCLEOTIDE SEQUENCE [LARGE SCALE GENOMIC DNA]</scope>
    <source>
        <strain evidence="3 4">JCM 15900</strain>
    </source>
</reference>
<name>A0ABN2X9X6_9MICO</name>
<accession>A0ABN2X9X6</accession>
<evidence type="ECO:0000256" key="2">
    <source>
        <dbReference type="SAM" id="Phobius"/>
    </source>
</evidence>
<sequence>MKALLSRWEVGVHVRTGWARTRPGDYDGSCREQRTDKENAMALSDHEQQLLEQLEKQLRSEDPRFASSIADAPSAGVGGGLSASRVVVGVLGVVVGIAVALGGIWAGIWPLGIVGFVIMVAGGFWALKTDPAAGSAKDDGPGGAPRTPPRGSAPAGGGFMDRMEDRWERRRRGE</sequence>
<evidence type="ECO:0000313" key="4">
    <source>
        <dbReference type="Proteomes" id="UP001500984"/>
    </source>
</evidence>
<evidence type="ECO:0000256" key="1">
    <source>
        <dbReference type="SAM" id="MobiDB-lite"/>
    </source>
</evidence>
<keyword evidence="4" id="KW-1185">Reference proteome</keyword>
<proteinExistence type="predicted"/>
<protein>
    <recommendedName>
        <fullName evidence="5">DUF3040 domain-containing protein</fullName>
    </recommendedName>
</protein>
<keyword evidence="2" id="KW-0812">Transmembrane</keyword>
<evidence type="ECO:0008006" key="5">
    <source>
        <dbReference type="Google" id="ProtNLM"/>
    </source>
</evidence>
<dbReference type="EMBL" id="BAAAPZ010000019">
    <property type="protein sequence ID" value="GAA2106639.1"/>
    <property type="molecule type" value="Genomic_DNA"/>
</dbReference>
<comment type="caution">
    <text evidence="3">The sequence shown here is derived from an EMBL/GenBank/DDBJ whole genome shotgun (WGS) entry which is preliminary data.</text>
</comment>
<dbReference type="Proteomes" id="UP001500984">
    <property type="component" value="Unassembled WGS sequence"/>
</dbReference>
<evidence type="ECO:0000313" key="3">
    <source>
        <dbReference type="EMBL" id="GAA2106639.1"/>
    </source>
</evidence>
<dbReference type="InterPro" id="IPR021401">
    <property type="entry name" value="DUF3040"/>
</dbReference>
<feature type="region of interest" description="Disordered" evidence="1">
    <location>
        <begin position="132"/>
        <end position="174"/>
    </location>
</feature>
<keyword evidence="2" id="KW-1133">Transmembrane helix</keyword>
<organism evidence="3 4">
    <name type="scientific">Brevibacterium salitolerans</name>
    <dbReference type="NCBI Taxonomy" id="1403566"/>
    <lineage>
        <taxon>Bacteria</taxon>
        <taxon>Bacillati</taxon>
        <taxon>Actinomycetota</taxon>
        <taxon>Actinomycetes</taxon>
        <taxon>Micrococcales</taxon>
        <taxon>Brevibacteriaceae</taxon>
        <taxon>Brevibacterium</taxon>
    </lineage>
</organism>
<dbReference type="Pfam" id="PF11239">
    <property type="entry name" value="DUF3040"/>
    <property type="match status" value="1"/>
</dbReference>
<feature type="transmembrane region" description="Helical" evidence="2">
    <location>
        <begin position="111"/>
        <end position="127"/>
    </location>
</feature>